<evidence type="ECO:0000256" key="2">
    <source>
        <dbReference type="ARBA" id="ARBA00022692"/>
    </source>
</evidence>
<keyword evidence="2 5" id="KW-0812">Transmembrane</keyword>
<keyword evidence="4 5" id="KW-0472">Membrane</keyword>
<keyword evidence="3 5" id="KW-1133">Transmembrane helix</keyword>
<evidence type="ECO:0000256" key="4">
    <source>
        <dbReference type="ARBA" id="ARBA00023136"/>
    </source>
</evidence>
<evidence type="ECO:0000256" key="3">
    <source>
        <dbReference type="ARBA" id="ARBA00022989"/>
    </source>
</evidence>
<dbReference type="RefSeq" id="WP_182412759.1">
    <property type="nucleotide sequence ID" value="NZ_CP055153.1"/>
</dbReference>
<dbReference type="GO" id="GO:0016020">
    <property type="term" value="C:membrane"/>
    <property type="evidence" value="ECO:0007669"/>
    <property type="project" value="UniProtKB-SubCell"/>
</dbReference>
<evidence type="ECO:0000313" key="7">
    <source>
        <dbReference type="EMBL" id="QMU30311.1"/>
    </source>
</evidence>
<proteinExistence type="predicted"/>
<evidence type="ECO:0000259" key="6">
    <source>
        <dbReference type="Pfam" id="PF04932"/>
    </source>
</evidence>
<evidence type="ECO:0000256" key="5">
    <source>
        <dbReference type="SAM" id="Phobius"/>
    </source>
</evidence>
<dbReference type="PANTHER" id="PTHR37422">
    <property type="entry name" value="TEICHURONIC ACID BIOSYNTHESIS PROTEIN TUAE"/>
    <property type="match status" value="1"/>
</dbReference>
<feature type="transmembrane region" description="Helical" evidence="5">
    <location>
        <begin position="345"/>
        <end position="367"/>
    </location>
</feature>
<dbReference type="AlphaFoldDB" id="A0A7L7LBW2"/>
<evidence type="ECO:0000313" key="8">
    <source>
        <dbReference type="Proteomes" id="UP000514509"/>
    </source>
</evidence>
<dbReference type="GO" id="GO:0016874">
    <property type="term" value="F:ligase activity"/>
    <property type="evidence" value="ECO:0007669"/>
    <property type="project" value="UniProtKB-KW"/>
</dbReference>
<feature type="transmembrane region" description="Helical" evidence="5">
    <location>
        <begin position="93"/>
        <end position="113"/>
    </location>
</feature>
<dbReference type="InterPro" id="IPR007016">
    <property type="entry name" value="O-antigen_ligase-rel_domated"/>
</dbReference>
<feature type="transmembrane region" description="Helical" evidence="5">
    <location>
        <begin position="379"/>
        <end position="396"/>
    </location>
</feature>
<dbReference type="Pfam" id="PF04932">
    <property type="entry name" value="Wzy_C"/>
    <property type="match status" value="1"/>
</dbReference>
<protein>
    <submittedName>
        <fullName evidence="7">O-antigen ligase family protein</fullName>
    </submittedName>
</protein>
<feature type="domain" description="O-antigen ligase-related" evidence="6">
    <location>
        <begin position="204"/>
        <end position="361"/>
    </location>
</feature>
<keyword evidence="8" id="KW-1185">Reference proteome</keyword>
<feature type="transmembrane region" description="Helical" evidence="5">
    <location>
        <begin position="165"/>
        <end position="183"/>
    </location>
</feature>
<comment type="subcellular location">
    <subcellularLocation>
        <location evidence="1">Membrane</location>
        <topology evidence="1">Multi-pass membrane protein</topology>
    </subcellularLocation>
</comment>
<feature type="transmembrane region" description="Helical" evidence="5">
    <location>
        <begin position="125"/>
        <end position="145"/>
    </location>
</feature>
<dbReference type="Proteomes" id="UP000514509">
    <property type="component" value="Chromosome"/>
</dbReference>
<feature type="transmembrane region" description="Helical" evidence="5">
    <location>
        <begin position="70"/>
        <end position="87"/>
    </location>
</feature>
<reference evidence="7 8" key="1">
    <citation type="submission" date="2020-06" db="EMBL/GenBank/DDBJ databases">
        <authorList>
            <person name="Hwang Y.J."/>
        </authorList>
    </citation>
    <scope>NUCLEOTIDE SEQUENCE [LARGE SCALE GENOMIC DNA]</scope>
    <source>
        <strain evidence="7 8">KUDC8001</strain>
    </source>
</reference>
<dbReference type="EMBL" id="CP055153">
    <property type="protein sequence ID" value="QMU30311.1"/>
    <property type="molecule type" value="Genomic_DNA"/>
</dbReference>
<feature type="transmembrane region" description="Helical" evidence="5">
    <location>
        <begin position="242"/>
        <end position="263"/>
    </location>
</feature>
<evidence type="ECO:0000256" key="1">
    <source>
        <dbReference type="ARBA" id="ARBA00004141"/>
    </source>
</evidence>
<gene>
    <name evidence="7" type="ORF">HUW48_20765</name>
</gene>
<keyword evidence="7" id="KW-0436">Ligase</keyword>
<name>A0A7L7LBW2_9BACT</name>
<feature type="transmembrane region" description="Helical" evidence="5">
    <location>
        <begin position="22"/>
        <end position="50"/>
    </location>
</feature>
<accession>A0A7L7LBW2</accession>
<dbReference type="InterPro" id="IPR051533">
    <property type="entry name" value="WaaL-like"/>
</dbReference>
<reference evidence="7 8" key="2">
    <citation type="submission" date="2020-08" db="EMBL/GenBank/DDBJ databases">
        <title>Adhaeribacter dokdonensis sp. nov., isolated from the rhizosphere of Elymus tsukushiensis, a plant native to the Dokdo Islands, Republic of Korea.</title>
        <authorList>
            <person name="Ghim S.Y."/>
        </authorList>
    </citation>
    <scope>NUCLEOTIDE SEQUENCE [LARGE SCALE GENOMIC DNA]</scope>
    <source>
        <strain evidence="7 8">KUDC8001</strain>
    </source>
</reference>
<feature type="transmembrane region" description="Helical" evidence="5">
    <location>
        <begin position="203"/>
        <end position="236"/>
    </location>
</feature>
<dbReference type="KEGG" id="add:HUW48_20765"/>
<dbReference type="PANTHER" id="PTHR37422:SF13">
    <property type="entry name" value="LIPOPOLYSACCHARIDE BIOSYNTHESIS PROTEIN PA4999-RELATED"/>
    <property type="match status" value="1"/>
</dbReference>
<sequence>MPNILANLKNNRFSEARAQNGLFLLSCLFVVGLLLSRALLSIAPIAMLVWALWQMPVQQSLKRLKQNTPALFLLGFYGLFLLSTLYTDNWAQWRYYITQYLPFLVISCAWGMLPGLRNKQRYAVLFLFVFLVMLLSVGTVIHYFLHREQINAMISHSQNPTSINGISHIYFGVLMALAVFFTLHLYQSPVLLWRKTEKKILAVCLVLIFVSLHIMAFRTGLLAMYVAMLVQVFIFIRNHKQYVLGSALLATIILIPVGAYFTLESVRLRVANTQSDVERYLHNQDINYYSISQRLAAWETALTLVRRNWLLGVAPADVKVELDRQYAVKDFGLKKENQIGLHNQYLNFLVSMGVGGLILLLYTFLYPVIKFNWQQNQESIAFLIIIATAMLVESFFQRQLGLNTFVFFYCLFFTNKESKNQPVRVSREDVGYYPH</sequence>
<organism evidence="7 8">
    <name type="scientific">Adhaeribacter radiodurans</name>
    <dbReference type="NCBI Taxonomy" id="2745197"/>
    <lineage>
        <taxon>Bacteria</taxon>
        <taxon>Pseudomonadati</taxon>
        <taxon>Bacteroidota</taxon>
        <taxon>Cytophagia</taxon>
        <taxon>Cytophagales</taxon>
        <taxon>Hymenobacteraceae</taxon>
        <taxon>Adhaeribacter</taxon>
    </lineage>
</organism>